<name>A0AA36C9I6_9BILA</name>
<sequence length="60" mass="7348">MITITDRAPQSFDELRNGIYRDVFEFHYHYFAVGHRIYSIKKWLQRGENTTHVCFARKKR</sequence>
<gene>
    <name evidence="1" type="ORF">MSPICULIGERA_LOCUS3095</name>
</gene>
<comment type="caution">
    <text evidence="1">The sequence shown here is derived from an EMBL/GenBank/DDBJ whole genome shotgun (WGS) entry which is preliminary data.</text>
</comment>
<dbReference type="Proteomes" id="UP001177023">
    <property type="component" value="Unassembled WGS sequence"/>
</dbReference>
<proteinExistence type="predicted"/>
<accession>A0AA36C9I6</accession>
<protein>
    <submittedName>
        <fullName evidence="1">Uncharacterized protein</fullName>
    </submittedName>
</protein>
<dbReference type="EMBL" id="CATQJA010000879">
    <property type="protein sequence ID" value="CAJ0564420.1"/>
    <property type="molecule type" value="Genomic_DNA"/>
</dbReference>
<keyword evidence="2" id="KW-1185">Reference proteome</keyword>
<dbReference type="AlphaFoldDB" id="A0AA36C9I6"/>
<evidence type="ECO:0000313" key="1">
    <source>
        <dbReference type="EMBL" id="CAJ0564420.1"/>
    </source>
</evidence>
<evidence type="ECO:0000313" key="2">
    <source>
        <dbReference type="Proteomes" id="UP001177023"/>
    </source>
</evidence>
<feature type="non-terminal residue" evidence="1">
    <location>
        <position position="1"/>
    </location>
</feature>
<reference evidence="1" key="1">
    <citation type="submission" date="2023-06" db="EMBL/GenBank/DDBJ databases">
        <authorList>
            <person name="Delattre M."/>
        </authorList>
    </citation>
    <scope>NUCLEOTIDE SEQUENCE</scope>
    <source>
        <strain evidence="1">AF72</strain>
    </source>
</reference>
<organism evidence="1 2">
    <name type="scientific">Mesorhabditis spiculigera</name>
    <dbReference type="NCBI Taxonomy" id="96644"/>
    <lineage>
        <taxon>Eukaryota</taxon>
        <taxon>Metazoa</taxon>
        <taxon>Ecdysozoa</taxon>
        <taxon>Nematoda</taxon>
        <taxon>Chromadorea</taxon>
        <taxon>Rhabditida</taxon>
        <taxon>Rhabditina</taxon>
        <taxon>Rhabditomorpha</taxon>
        <taxon>Rhabditoidea</taxon>
        <taxon>Rhabditidae</taxon>
        <taxon>Mesorhabditinae</taxon>
        <taxon>Mesorhabditis</taxon>
    </lineage>
</organism>